<protein>
    <submittedName>
        <fullName evidence="2">MarR family transcriptional regulator</fullName>
    </submittedName>
</protein>
<dbReference type="PRINTS" id="PR00598">
    <property type="entry name" value="HTHMARR"/>
</dbReference>
<dbReference type="PANTHER" id="PTHR33164">
    <property type="entry name" value="TRANSCRIPTIONAL REGULATOR, MARR FAMILY"/>
    <property type="match status" value="1"/>
</dbReference>
<dbReference type="Gene3D" id="1.10.10.10">
    <property type="entry name" value="Winged helix-like DNA-binding domain superfamily/Winged helix DNA-binding domain"/>
    <property type="match status" value="1"/>
</dbReference>
<dbReference type="Proteomes" id="UP000551327">
    <property type="component" value="Unassembled WGS sequence"/>
</dbReference>
<dbReference type="EMBL" id="JACLAX010000001">
    <property type="protein sequence ID" value="MBC2667593.1"/>
    <property type="molecule type" value="Genomic_DNA"/>
</dbReference>
<evidence type="ECO:0000313" key="3">
    <source>
        <dbReference type="Proteomes" id="UP000551327"/>
    </source>
</evidence>
<gene>
    <name evidence="2" type="ORF">H7F53_00370</name>
</gene>
<name>A0A7X1FV75_9SPHN</name>
<dbReference type="RefSeq" id="WP_185677486.1">
    <property type="nucleotide sequence ID" value="NZ_JACLAX010000001.1"/>
</dbReference>
<dbReference type="InterPro" id="IPR036390">
    <property type="entry name" value="WH_DNA-bd_sf"/>
</dbReference>
<evidence type="ECO:0000313" key="2">
    <source>
        <dbReference type="EMBL" id="MBC2667593.1"/>
    </source>
</evidence>
<dbReference type="InterPro" id="IPR039422">
    <property type="entry name" value="MarR/SlyA-like"/>
</dbReference>
<keyword evidence="3" id="KW-1185">Reference proteome</keyword>
<dbReference type="SMART" id="SM00347">
    <property type="entry name" value="HTH_MARR"/>
    <property type="match status" value="1"/>
</dbReference>
<dbReference type="InterPro" id="IPR000835">
    <property type="entry name" value="HTH_MarR-typ"/>
</dbReference>
<accession>A0A7X1FV75</accession>
<evidence type="ECO:0000259" key="1">
    <source>
        <dbReference type="PROSITE" id="PS50995"/>
    </source>
</evidence>
<dbReference type="Pfam" id="PF12802">
    <property type="entry name" value="MarR_2"/>
    <property type="match status" value="1"/>
</dbReference>
<dbReference type="PROSITE" id="PS50995">
    <property type="entry name" value="HTH_MARR_2"/>
    <property type="match status" value="1"/>
</dbReference>
<dbReference type="AlphaFoldDB" id="A0A7X1FV75"/>
<dbReference type="GO" id="GO:0006950">
    <property type="term" value="P:response to stress"/>
    <property type="evidence" value="ECO:0007669"/>
    <property type="project" value="TreeGrafter"/>
</dbReference>
<organism evidence="2 3">
    <name type="scientific">Novosphingobium piscinae</name>
    <dbReference type="NCBI Taxonomy" id="1507448"/>
    <lineage>
        <taxon>Bacteria</taxon>
        <taxon>Pseudomonadati</taxon>
        <taxon>Pseudomonadota</taxon>
        <taxon>Alphaproteobacteria</taxon>
        <taxon>Sphingomonadales</taxon>
        <taxon>Sphingomonadaceae</taxon>
        <taxon>Novosphingobium</taxon>
    </lineage>
</organism>
<feature type="domain" description="HTH marR-type" evidence="1">
    <location>
        <begin position="4"/>
        <end position="139"/>
    </location>
</feature>
<dbReference type="SUPFAM" id="SSF46785">
    <property type="entry name" value="Winged helix' DNA-binding domain"/>
    <property type="match status" value="1"/>
</dbReference>
<reference evidence="2 3" key="1">
    <citation type="submission" date="2020-08" db="EMBL/GenBank/DDBJ databases">
        <title>The genome sequence of type strain Novosphingobium piscinae KCTC 42194.</title>
        <authorList>
            <person name="Liu Y."/>
        </authorList>
    </citation>
    <scope>NUCLEOTIDE SEQUENCE [LARGE SCALE GENOMIC DNA]</scope>
    <source>
        <strain evidence="2 3">KCTC 42194</strain>
    </source>
</reference>
<proteinExistence type="predicted"/>
<dbReference type="PANTHER" id="PTHR33164:SF57">
    <property type="entry name" value="MARR-FAMILY TRANSCRIPTIONAL REGULATOR"/>
    <property type="match status" value="1"/>
</dbReference>
<sequence length="153" mass="17045">MKQGQDLQQLIGYLAQRLQLIGERDAREALQPFGITPAKLTALLLVRDNPGCDQSALGRALSINRASTMRQVNILEERGLIERRPGRDARTNALYLTPFGEAQTAAMVGVVRECDRRLTSPLTTPEVESLRRLLVKLTTGKDRVRIRRKAAPS</sequence>
<dbReference type="InterPro" id="IPR036388">
    <property type="entry name" value="WH-like_DNA-bd_sf"/>
</dbReference>
<dbReference type="GO" id="GO:0003700">
    <property type="term" value="F:DNA-binding transcription factor activity"/>
    <property type="evidence" value="ECO:0007669"/>
    <property type="project" value="InterPro"/>
</dbReference>
<comment type="caution">
    <text evidence="2">The sequence shown here is derived from an EMBL/GenBank/DDBJ whole genome shotgun (WGS) entry which is preliminary data.</text>
</comment>